<gene>
    <name evidence="2" type="ORF">PIL02S_00362</name>
</gene>
<evidence type="ECO:0000313" key="3">
    <source>
        <dbReference type="Proteomes" id="UP000247459"/>
    </source>
</evidence>
<feature type="chain" id="PRO_5038720234" description="Lipoprotein" evidence="1">
    <location>
        <begin position="21"/>
        <end position="180"/>
    </location>
</feature>
<dbReference type="Proteomes" id="UP000247459">
    <property type="component" value="Unassembled WGS sequence"/>
</dbReference>
<keyword evidence="1" id="KW-0732">Signal</keyword>
<comment type="caution">
    <text evidence="2">The sequence shown here is derived from an EMBL/GenBank/DDBJ whole genome shotgun (WGS) entry which is preliminary data.</text>
</comment>
<protein>
    <recommendedName>
        <fullName evidence="4">Lipoprotein</fullName>
    </recommendedName>
</protein>
<reference evidence="2 3" key="1">
    <citation type="submission" date="2018-01" db="EMBL/GenBank/DDBJ databases">
        <title>Genome sequence of the PGP bacterium Paenibacillus illinoisensis E3.</title>
        <authorList>
            <person name="Rolli E."/>
            <person name="Marasco R."/>
            <person name="Bessem C."/>
            <person name="Michoud G."/>
            <person name="Gaiarsa S."/>
            <person name="Borin S."/>
            <person name="Daffonchio D."/>
        </authorList>
    </citation>
    <scope>NUCLEOTIDE SEQUENCE [LARGE SCALE GENOMIC DNA]</scope>
    <source>
        <strain evidence="2 3">E3</strain>
    </source>
</reference>
<proteinExistence type="predicted"/>
<evidence type="ECO:0008006" key="4">
    <source>
        <dbReference type="Google" id="ProtNLM"/>
    </source>
</evidence>
<dbReference type="RefSeq" id="WP_110755830.1">
    <property type="nucleotide sequence ID" value="NZ_PRLG01000002.1"/>
</dbReference>
<evidence type="ECO:0000313" key="2">
    <source>
        <dbReference type="EMBL" id="PYY31271.1"/>
    </source>
</evidence>
<feature type="signal peptide" evidence="1">
    <location>
        <begin position="1"/>
        <end position="20"/>
    </location>
</feature>
<accession>A0A2W0D5T6</accession>
<organism evidence="2 3">
    <name type="scientific">Paenibacillus illinoisensis</name>
    <dbReference type="NCBI Taxonomy" id="59845"/>
    <lineage>
        <taxon>Bacteria</taxon>
        <taxon>Bacillati</taxon>
        <taxon>Bacillota</taxon>
        <taxon>Bacilli</taxon>
        <taxon>Bacillales</taxon>
        <taxon>Paenibacillaceae</taxon>
        <taxon>Paenibacillus</taxon>
    </lineage>
</organism>
<evidence type="ECO:0000256" key="1">
    <source>
        <dbReference type="SAM" id="SignalP"/>
    </source>
</evidence>
<name>A0A2W0D5T6_9BACL</name>
<dbReference type="AlphaFoldDB" id="A0A2W0D5T6"/>
<dbReference type="OrthoDB" id="2597803at2"/>
<sequence>MSLKSIIAVGAILTCSSLLWGCGNNGNSANHASQQNEPEVQVESWNDPKRLEASHLEALERMEKDHIHRMVSLSAHTDGDQVMTTLERSSQKLEEMRPLAEMLQHEGHPALLQRIQEMSGDIEGSKSALTEMKKNPGDGKVKIQSSKTDALHHISSFREYHQFMQGQVQPLEQKHPQGSH</sequence>
<dbReference type="EMBL" id="PRLG01000002">
    <property type="protein sequence ID" value="PYY31271.1"/>
    <property type="molecule type" value="Genomic_DNA"/>
</dbReference>